<organism evidence="4 5">
    <name type="scientific">Clostridium paridis</name>
    <dbReference type="NCBI Taxonomy" id="2803863"/>
    <lineage>
        <taxon>Bacteria</taxon>
        <taxon>Bacillati</taxon>
        <taxon>Bacillota</taxon>
        <taxon>Clostridia</taxon>
        <taxon>Eubacteriales</taxon>
        <taxon>Clostridiaceae</taxon>
        <taxon>Clostridium</taxon>
    </lineage>
</organism>
<dbReference type="RefSeq" id="WP_202767128.1">
    <property type="nucleotide sequence ID" value="NZ_JAESWA010000022.1"/>
</dbReference>
<accession>A0A937FGA9</accession>
<sequence length="215" mass="24834">MPKDTFLNLPLEKQEKVMRVAINEFISNGFEKGNIGTIAKNAGVAKGSMYQYFDNKRELFLFSVKWSLEFLVKKYSNYMTLGNKEIDLFEFLYANAKDVWVQMREERELVIFVQDVFLGKYSGLTDESMEYMMKLSNEYLLKLIKDGQKNGSIRTDIDDNILTLFITGVSFKIKEHMMSKARGLGEDIVDEDFSKNESDIKAMIELLKNGMGSKK</sequence>
<gene>
    <name evidence="4" type="ORF">JK634_08000</name>
</gene>
<protein>
    <submittedName>
        <fullName evidence="4">TetR/AcrR family transcriptional regulator</fullName>
    </submittedName>
</protein>
<keyword evidence="5" id="KW-1185">Reference proteome</keyword>
<comment type="caution">
    <text evidence="4">The sequence shown here is derived from an EMBL/GenBank/DDBJ whole genome shotgun (WGS) entry which is preliminary data.</text>
</comment>
<dbReference type="Pfam" id="PF00440">
    <property type="entry name" value="TetR_N"/>
    <property type="match status" value="1"/>
</dbReference>
<dbReference type="SUPFAM" id="SSF48498">
    <property type="entry name" value="Tetracyclin repressor-like, C-terminal domain"/>
    <property type="match status" value="1"/>
</dbReference>
<dbReference type="PROSITE" id="PS50977">
    <property type="entry name" value="HTH_TETR_2"/>
    <property type="match status" value="1"/>
</dbReference>
<dbReference type="InterPro" id="IPR036271">
    <property type="entry name" value="Tet_transcr_reg_TetR-rel_C_sf"/>
</dbReference>
<dbReference type="GO" id="GO:0003677">
    <property type="term" value="F:DNA binding"/>
    <property type="evidence" value="ECO:0007669"/>
    <property type="project" value="UniProtKB-UniRule"/>
</dbReference>
<dbReference type="EMBL" id="JAESWA010000022">
    <property type="protein sequence ID" value="MBL4931742.1"/>
    <property type="molecule type" value="Genomic_DNA"/>
</dbReference>
<dbReference type="PANTHER" id="PTHR30328">
    <property type="entry name" value="TRANSCRIPTIONAL REPRESSOR"/>
    <property type="match status" value="1"/>
</dbReference>
<dbReference type="AlphaFoldDB" id="A0A937FGA9"/>
<feature type="domain" description="HTH tetR-type" evidence="3">
    <location>
        <begin position="11"/>
        <end position="71"/>
    </location>
</feature>
<evidence type="ECO:0000256" key="2">
    <source>
        <dbReference type="PROSITE-ProRule" id="PRU00335"/>
    </source>
</evidence>
<keyword evidence="1 2" id="KW-0238">DNA-binding</keyword>
<dbReference type="InterPro" id="IPR001647">
    <property type="entry name" value="HTH_TetR"/>
</dbReference>
<dbReference type="Gene3D" id="1.10.357.10">
    <property type="entry name" value="Tetracycline Repressor, domain 2"/>
    <property type="match status" value="1"/>
</dbReference>
<dbReference type="InterPro" id="IPR050109">
    <property type="entry name" value="HTH-type_TetR-like_transc_reg"/>
</dbReference>
<evidence type="ECO:0000313" key="5">
    <source>
        <dbReference type="Proteomes" id="UP000623681"/>
    </source>
</evidence>
<proteinExistence type="predicted"/>
<dbReference type="SUPFAM" id="SSF46689">
    <property type="entry name" value="Homeodomain-like"/>
    <property type="match status" value="1"/>
</dbReference>
<dbReference type="Proteomes" id="UP000623681">
    <property type="component" value="Unassembled WGS sequence"/>
</dbReference>
<reference evidence="4" key="1">
    <citation type="submission" date="2021-01" db="EMBL/GenBank/DDBJ databases">
        <title>Genome public.</title>
        <authorList>
            <person name="Liu C."/>
            <person name="Sun Q."/>
        </authorList>
    </citation>
    <scope>NUCLEOTIDE SEQUENCE</scope>
    <source>
        <strain evidence="4">YIM B02565</strain>
    </source>
</reference>
<evidence type="ECO:0000313" key="4">
    <source>
        <dbReference type="EMBL" id="MBL4931742.1"/>
    </source>
</evidence>
<dbReference type="PANTHER" id="PTHR30328:SF54">
    <property type="entry name" value="HTH-TYPE TRANSCRIPTIONAL REPRESSOR SCO4008"/>
    <property type="match status" value="1"/>
</dbReference>
<dbReference type="GO" id="GO:0006355">
    <property type="term" value="P:regulation of DNA-templated transcription"/>
    <property type="evidence" value="ECO:0007669"/>
    <property type="project" value="UniProtKB-ARBA"/>
</dbReference>
<dbReference type="PRINTS" id="PR00455">
    <property type="entry name" value="HTHTETR"/>
</dbReference>
<name>A0A937FGA9_9CLOT</name>
<evidence type="ECO:0000256" key="1">
    <source>
        <dbReference type="ARBA" id="ARBA00023125"/>
    </source>
</evidence>
<feature type="DNA-binding region" description="H-T-H motif" evidence="2">
    <location>
        <begin position="34"/>
        <end position="53"/>
    </location>
</feature>
<evidence type="ECO:0000259" key="3">
    <source>
        <dbReference type="PROSITE" id="PS50977"/>
    </source>
</evidence>
<dbReference type="InterPro" id="IPR009057">
    <property type="entry name" value="Homeodomain-like_sf"/>
</dbReference>